<dbReference type="EMBL" id="CP011125">
    <property type="protein sequence ID" value="AKF03969.1"/>
    <property type="molecule type" value="Genomic_DNA"/>
</dbReference>
<protein>
    <submittedName>
        <fullName evidence="2">ThiJ/PfpI family protein</fullName>
    </submittedName>
</protein>
<evidence type="ECO:0000259" key="1">
    <source>
        <dbReference type="Pfam" id="PF01965"/>
    </source>
</evidence>
<dbReference type="PANTHER" id="PTHR43130:SF3">
    <property type="entry name" value="HTH-TYPE TRANSCRIPTIONAL REGULATOR RV1931C"/>
    <property type="match status" value="1"/>
</dbReference>
<accession>A0A0F6SDS8</accession>
<gene>
    <name evidence="2" type="ORF">DB32_001118</name>
</gene>
<dbReference type="InterPro" id="IPR029062">
    <property type="entry name" value="Class_I_gatase-like"/>
</dbReference>
<keyword evidence="3" id="KW-1185">Reference proteome</keyword>
<evidence type="ECO:0000313" key="2">
    <source>
        <dbReference type="EMBL" id="AKF03969.1"/>
    </source>
</evidence>
<dbReference type="SUPFAM" id="SSF52317">
    <property type="entry name" value="Class I glutamine amidotransferase-like"/>
    <property type="match status" value="1"/>
</dbReference>
<dbReference type="KEGG" id="samy:DB32_001118"/>
<dbReference type="Proteomes" id="UP000034883">
    <property type="component" value="Chromosome"/>
</dbReference>
<name>A0A0F6SDS8_9BACT</name>
<feature type="domain" description="DJ-1/PfpI" evidence="1">
    <location>
        <begin position="2"/>
        <end position="172"/>
    </location>
</feature>
<proteinExistence type="predicted"/>
<evidence type="ECO:0000313" key="3">
    <source>
        <dbReference type="Proteomes" id="UP000034883"/>
    </source>
</evidence>
<dbReference type="InterPro" id="IPR052158">
    <property type="entry name" value="INH-QAR"/>
</dbReference>
<dbReference type="Pfam" id="PF01965">
    <property type="entry name" value="DJ-1_PfpI"/>
    <property type="match status" value="1"/>
</dbReference>
<sequence length="199" mass="20981">MMRIAIPVFQGVDELDAIAPYEILRSAASEPPGLEVVLCALDAPSVIEGAHGLRIEVRDAIPSTCDWVIVPGGGWTRGDQGVRAQIAQTKLARELQRLRATGASVASVCTGAMLLSAAGFLRGRPCTTHQVARDALEKNGGVLVDARVVDDGDVITAGGVTSGIDLALHLIARLCGEEAAQRASTRAEHPRTASIWTRR</sequence>
<dbReference type="PANTHER" id="PTHR43130">
    <property type="entry name" value="ARAC-FAMILY TRANSCRIPTIONAL REGULATOR"/>
    <property type="match status" value="1"/>
</dbReference>
<dbReference type="InterPro" id="IPR002818">
    <property type="entry name" value="DJ-1/PfpI"/>
</dbReference>
<dbReference type="AlphaFoldDB" id="A0A0F6SDS8"/>
<reference evidence="2 3" key="1">
    <citation type="submission" date="2015-03" db="EMBL/GenBank/DDBJ databases">
        <title>Genome assembly of Sandaracinus amylolyticus DSM 53668.</title>
        <authorList>
            <person name="Sharma G."/>
            <person name="Subramanian S."/>
        </authorList>
    </citation>
    <scope>NUCLEOTIDE SEQUENCE [LARGE SCALE GENOMIC DNA]</scope>
    <source>
        <strain evidence="2 3">DSM 53668</strain>
    </source>
</reference>
<organism evidence="2 3">
    <name type="scientific">Sandaracinus amylolyticus</name>
    <dbReference type="NCBI Taxonomy" id="927083"/>
    <lineage>
        <taxon>Bacteria</taxon>
        <taxon>Pseudomonadati</taxon>
        <taxon>Myxococcota</taxon>
        <taxon>Polyangia</taxon>
        <taxon>Polyangiales</taxon>
        <taxon>Sandaracinaceae</taxon>
        <taxon>Sandaracinus</taxon>
    </lineage>
</organism>
<dbReference type="CDD" id="cd03139">
    <property type="entry name" value="GATase1_PfpI_2"/>
    <property type="match status" value="1"/>
</dbReference>
<dbReference type="Gene3D" id="3.40.50.880">
    <property type="match status" value="1"/>
</dbReference>
<dbReference type="STRING" id="927083.DB32_001118"/>